<comment type="similarity">
    <text evidence="1">Belongs to the 5'-nucleotidase family.</text>
</comment>
<dbReference type="GO" id="GO:0008768">
    <property type="term" value="F:UDP-sugar diphosphatase activity"/>
    <property type="evidence" value="ECO:0007669"/>
    <property type="project" value="TreeGrafter"/>
</dbReference>
<dbReference type="Gene3D" id="3.90.780.10">
    <property type="entry name" value="5'-Nucleotidase, C-terminal domain"/>
    <property type="match status" value="1"/>
</dbReference>
<dbReference type="AlphaFoldDB" id="A0A0B8QX99"/>
<dbReference type="GO" id="GO:0009166">
    <property type="term" value="P:nucleotide catabolic process"/>
    <property type="evidence" value="ECO:0007669"/>
    <property type="project" value="InterPro"/>
</dbReference>
<reference evidence="6" key="4">
    <citation type="submission" date="2023-04" db="EMBL/GenBank/DDBJ databases">
        <authorList>
            <person name="McDonnell B."/>
        </authorList>
    </citation>
    <scope>NUCLEOTIDE SEQUENCE</scope>
    <source>
        <strain evidence="6">223</strain>
    </source>
</reference>
<dbReference type="PIRSF" id="PIRSF036361">
    <property type="entry name" value="YunD"/>
    <property type="match status" value="1"/>
</dbReference>
<evidence type="ECO:0000313" key="6">
    <source>
        <dbReference type="EMBL" id="QRZ33935.1"/>
    </source>
</evidence>
<dbReference type="GO" id="GO:0008253">
    <property type="term" value="F:5'-nucleotidase activity"/>
    <property type="evidence" value="ECO:0007669"/>
    <property type="project" value="TreeGrafter"/>
</dbReference>
<feature type="domain" description="Calcineurin-like phosphoesterase" evidence="2">
    <location>
        <begin position="4"/>
        <end position="193"/>
    </location>
</feature>
<dbReference type="SUPFAM" id="SSF56300">
    <property type="entry name" value="Metallo-dependent phosphatases"/>
    <property type="match status" value="1"/>
</dbReference>
<organism evidence="5 7">
    <name type="scientific">Lactococcus lactis subsp. lactis</name>
    <name type="common">Streptococcus lactis</name>
    <dbReference type="NCBI Taxonomy" id="1360"/>
    <lineage>
        <taxon>Bacteria</taxon>
        <taxon>Bacillati</taxon>
        <taxon>Bacillota</taxon>
        <taxon>Bacilli</taxon>
        <taxon>Lactobacillales</taxon>
        <taxon>Streptococcaceae</taxon>
        <taxon>Lactococcus</taxon>
    </lineage>
</organism>
<dbReference type="PRINTS" id="PR01607">
    <property type="entry name" value="APYRASEFAMLY"/>
</dbReference>
<dbReference type="InterPro" id="IPR006179">
    <property type="entry name" value="5_nucleotidase/apyrase"/>
</dbReference>
<dbReference type="EMBL" id="CP031926">
    <property type="protein sequence ID" value="QRZ33935.1"/>
    <property type="molecule type" value="Genomic_DNA"/>
</dbReference>
<dbReference type="Gene3D" id="3.60.21.10">
    <property type="match status" value="1"/>
</dbReference>
<dbReference type="GO" id="GO:0030288">
    <property type="term" value="C:outer membrane-bounded periplasmic space"/>
    <property type="evidence" value="ECO:0007669"/>
    <property type="project" value="TreeGrafter"/>
</dbReference>
<dbReference type="Pfam" id="PF00149">
    <property type="entry name" value="Metallophos"/>
    <property type="match status" value="1"/>
</dbReference>
<dbReference type="InterPro" id="IPR036907">
    <property type="entry name" value="5'-Nucleotdase_C_sf"/>
</dbReference>
<keyword evidence="1 3" id="KW-0378">Hydrolase</keyword>
<reference evidence="4 8" key="2">
    <citation type="journal article" date="2017" name="BMC Genomics">
        <title>Comparative and functional genomics of the Lactococcus lactis taxon; insights into evolution and niche adaptation.</title>
        <authorList>
            <person name="Kelleher P."/>
            <person name="Bottacini F."/>
            <person name="Mahony J."/>
            <person name="Kilcawley K.N."/>
            <person name="van Sinderen D."/>
        </authorList>
    </citation>
    <scope>NUCLEOTIDE SEQUENCE [LARGE SCALE GENOMIC DNA]</scope>
    <source>
        <strain evidence="4 8">UC11</strain>
    </source>
</reference>
<name>A0A0B8QX99_LACLL</name>
<dbReference type="SUPFAM" id="SSF55816">
    <property type="entry name" value="5'-nucleotidase (syn. UDP-sugar hydrolase), C-terminal domain"/>
    <property type="match status" value="1"/>
</dbReference>
<evidence type="ECO:0000313" key="7">
    <source>
        <dbReference type="Proteomes" id="UP000031847"/>
    </source>
</evidence>
<dbReference type="EMBL" id="CP090823">
    <property type="protein sequence ID" value="ARD95166.1"/>
    <property type="molecule type" value="Genomic_DNA"/>
</dbReference>
<reference evidence="5 7" key="1">
    <citation type="submission" date="2015-01" db="EMBL/GenBank/DDBJ databases">
        <title>Lactococcus lactis subsp.lactis JCM 5805 whole genome shotgun sequence.</title>
        <authorList>
            <person name="Fujii T."/>
            <person name="Tomita Y."/>
            <person name="Ikushima S."/>
            <person name="Fujiwara D."/>
        </authorList>
    </citation>
    <scope>NUCLEOTIDE SEQUENCE [LARGE SCALE GENOMIC DNA]</scope>
    <source>
        <strain evidence="5 7">JCM 5805</strain>
    </source>
</reference>
<evidence type="ECO:0000313" key="3">
    <source>
        <dbReference type="EMBL" id="ARD95166.1"/>
    </source>
</evidence>
<proteinExistence type="inferred from homology"/>
<sequence>MNKLRILHLNDLHSHLERFPVIERFFAEKSHEEVESLSFDLGDNVDRVHPLTEATEGQFNVELMNRLDLTAATIGNNEGLGLTHEMLSHLYDEANFPVLLSNLATNFAQSEPLIVTTSFGLRIGLIGLTAPYVLAYPQAGWELSDPFVVLDELLPKLDCDFTILLSHLGKNVDEQIAKDYDEIDLIIGAHTHHLFEHGAQVNQTLLAAAGRYGEYVGQIDLTFNENNQLVDAQIEAIATNTLPQRKSDLVETNGWELRGHKLLEGTVVADLPKALPNVLPDFKGSHYLAKIFADYGNTKLCLMNSGLLVTDELPNHLTLDDLHEFLPHSIRLVRFTFTGEELRQVLLEIMDVSDFLATQKIQGMGFRGKTFGSLIFHGIEPREGDFYIKNSENQSLEKISDEESYQIVLPDQYLFAWYFPLLKKLGKSEILFPYFLREIVAEHFKNK</sequence>
<evidence type="ECO:0000313" key="8">
    <source>
        <dbReference type="Proteomes" id="UP000192067"/>
    </source>
</evidence>
<reference evidence="3" key="5">
    <citation type="submission" date="2023-09" db="EMBL/GenBank/DDBJ databases">
        <title>Complete Genomes and Methylome analysis of Lactococcus lactis subs lactis strains.</title>
        <authorList>
            <person name="Fomenkov A."/>
            <person name="McDonnell B."/>
            <person name="Sun L."/>
            <person name="Van Sinderen D."/>
            <person name="Roberts R.J."/>
        </authorList>
    </citation>
    <scope>NUCLEOTIDE SEQUENCE</scope>
    <source>
        <strain evidence="3">229</strain>
    </source>
</reference>
<evidence type="ECO:0000313" key="5">
    <source>
        <dbReference type="EMBL" id="GAM81697.1"/>
    </source>
</evidence>
<dbReference type="PANTHER" id="PTHR11575">
    <property type="entry name" value="5'-NUCLEOTIDASE-RELATED"/>
    <property type="match status" value="1"/>
</dbReference>
<dbReference type="Proteomes" id="UP000192067">
    <property type="component" value="Chromosome"/>
</dbReference>
<accession>A0A0B8QX99</accession>
<gene>
    <name evidence="5" type="ORF">JCM5805K_2821</name>
    <name evidence="6" type="ORF">LL223_0267</name>
    <name evidence="3" type="ORF">LL229_0275</name>
    <name evidence="4" type="ORF">LLUC11_0164</name>
</gene>
<dbReference type="CDD" id="cd00845">
    <property type="entry name" value="MPP_UshA_N_like"/>
    <property type="match status" value="1"/>
</dbReference>
<evidence type="ECO:0000256" key="1">
    <source>
        <dbReference type="RuleBase" id="RU362119"/>
    </source>
</evidence>
<dbReference type="PANTHER" id="PTHR11575:SF23">
    <property type="entry name" value="5-NUCLEOTIDASE FAMILY PROTEIN"/>
    <property type="match status" value="1"/>
</dbReference>
<dbReference type="GO" id="GO:0000166">
    <property type="term" value="F:nucleotide binding"/>
    <property type="evidence" value="ECO:0007669"/>
    <property type="project" value="UniProtKB-KW"/>
</dbReference>
<dbReference type="InterPro" id="IPR004843">
    <property type="entry name" value="Calcineurin-like_PHP"/>
</dbReference>
<dbReference type="SMR" id="A0A0B8QX99"/>
<protein>
    <submittedName>
        <fullName evidence="5">5'-nucleotidase/2',3'-cyclic phosphodiesterase and related esterases</fullName>
    </submittedName>
    <submittedName>
        <fullName evidence="4">5-nucleotidase</fullName>
    </submittedName>
    <submittedName>
        <fullName evidence="3">Bifunctional UDP-sugar hydrolase/5'-nucleotidase</fullName>
    </submittedName>
</protein>
<dbReference type="InterPro" id="IPR011240">
    <property type="entry name" value="Pesterase_YunD"/>
</dbReference>
<dbReference type="PATRIC" id="fig|1360.102.peg.1309"/>
<dbReference type="Proteomes" id="UP000663169">
    <property type="component" value="Chromosome"/>
</dbReference>
<dbReference type="EMBL" id="BBSI01000040">
    <property type="protein sequence ID" value="GAM81697.1"/>
    <property type="molecule type" value="Genomic_DNA"/>
</dbReference>
<dbReference type="EMBL" id="CP015904">
    <property type="protein sequence ID" value="ARE12500.1"/>
    <property type="molecule type" value="Genomic_DNA"/>
</dbReference>
<reference evidence="6" key="3">
    <citation type="journal article" date="2020" name="Mol. Microbiol.">
        <title>The CWPS Rubik's cube: Linking diversity of cell wall polysaccharide structures with the encoded biosynthetic machinery of selected Lactococcus lactis strains.</title>
        <authorList>
            <person name="Mahony J."/>
            <person name="Frantzen C."/>
            <person name="Vinogradov E."/>
            <person name="Sadovskaya I."/>
            <person name="Theodorou I."/>
            <person name="Kelleher P."/>
            <person name="Chapot-Chartier M.P."/>
            <person name="Cambillau C."/>
            <person name="Holo H."/>
            <person name="van Sinderen D."/>
        </authorList>
    </citation>
    <scope>NUCLEOTIDE SEQUENCE</scope>
    <source>
        <strain evidence="6">223</strain>
    </source>
</reference>
<dbReference type="Proteomes" id="UP000031847">
    <property type="component" value="Unassembled WGS sequence"/>
</dbReference>
<dbReference type="RefSeq" id="WP_010905177.1">
    <property type="nucleotide sequence ID" value="NZ_BAABQR010000003.1"/>
</dbReference>
<dbReference type="InterPro" id="IPR029052">
    <property type="entry name" value="Metallo-depent_PP-like"/>
</dbReference>
<evidence type="ECO:0000313" key="4">
    <source>
        <dbReference type="EMBL" id="ARE12500.1"/>
    </source>
</evidence>
<keyword evidence="1" id="KW-0547">Nucleotide-binding</keyword>
<evidence type="ECO:0000259" key="2">
    <source>
        <dbReference type="Pfam" id="PF00149"/>
    </source>
</evidence>
<dbReference type="Proteomes" id="UP001055586">
    <property type="component" value="Chromosome"/>
</dbReference>